<evidence type="ECO:0000313" key="5">
    <source>
        <dbReference type="Proteomes" id="UP000038009"/>
    </source>
</evidence>
<dbReference type="VEuPathDB" id="TriTrypDB:Lsey_0156_0090"/>
<keyword evidence="5" id="KW-1185">Reference proteome</keyword>
<organism evidence="4 5">
    <name type="scientific">Leptomonas seymouri</name>
    <dbReference type="NCBI Taxonomy" id="5684"/>
    <lineage>
        <taxon>Eukaryota</taxon>
        <taxon>Discoba</taxon>
        <taxon>Euglenozoa</taxon>
        <taxon>Kinetoplastea</taxon>
        <taxon>Metakinetoplastina</taxon>
        <taxon>Trypanosomatida</taxon>
        <taxon>Trypanosomatidae</taxon>
        <taxon>Leishmaniinae</taxon>
        <taxon>Leptomonas</taxon>
    </lineage>
</organism>
<dbReference type="OrthoDB" id="272737at2759"/>
<sequence length="378" mass="41076">MSCSFPRPDWARPCRSVICALLLMLLFTPLCSIAVGFTTEVPLCRYKHGFAGEFGDHFSIPIETAPADGESIILVARTFPADLGTLLERWLYINATYHLPEGALVSRMSDNSGVLELSNVAAGTDIEVRVIRVRPDGPVPFRFLSFFANRAVCHVTVSPDDTFLAPVPHRLAGTLKTVTMYFMTVLPPDRSGATIRIVSDGRMDRPYEVLNKEGVWQKHAANDIIQPRADRTIPFSFTPASNDAGSTFCFTEVSVSYASNQGGTSALTTTVQPGRGGKPNAPTLGGLPTSTAATSTTMDLMRRLLMIALICFGVWQVAWAVYNYHVLGKRDLMEIVPCAETVVAGARGVQLAASRGLGVSHRRTDGYNPVQSMNDPYA</sequence>
<feature type="chain" id="PRO_5005873561" evidence="3">
    <location>
        <begin position="34"/>
        <end position="378"/>
    </location>
</feature>
<keyword evidence="2" id="KW-0472">Membrane</keyword>
<keyword evidence="3" id="KW-0732">Signal</keyword>
<name>A0A0N1HVT9_LEPSE</name>
<proteinExistence type="predicted"/>
<dbReference type="OMA" id="GEFNDHY"/>
<evidence type="ECO:0000313" key="4">
    <source>
        <dbReference type="EMBL" id="KPI85965.1"/>
    </source>
</evidence>
<dbReference type="EMBL" id="LJSK01000156">
    <property type="protein sequence ID" value="KPI85965.1"/>
    <property type="molecule type" value="Genomic_DNA"/>
</dbReference>
<gene>
    <name evidence="4" type="ORF">ABL78_4967</name>
</gene>
<feature type="transmembrane region" description="Helical" evidence="2">
    <location>
        <begin position="304"/>
        <end position="324"/>
    </location>
</feature>
<dbReference type="Proteomes" id="UP000038009">
    <property type="component" value="Unassembled WGS sequence"/>
</dbReference>
<keyword evidence="2" id="KW-1133">Transmembrane helix</keyword>
<accession>A0A0N1HVT9</accession>
<feature type="region of interest" description="Disordered" evidence="1">
    <location>
        <begin position="269"/>
        <end position="290"/>
    </location>
</feature>
<comment type="caution">
    <text evidence="4">The sequence shown here is derived from an EMBL/GenBank/DDBJ whole genome shotgun (WGS) entry which is preliminary data.</text>
</comment>
<feature type="signal peptide" evidence="3">
    <location>
        <begin position="1"/>
        <end position="33"/>
    </location>
</feature>
<reference evidence="4 5" key="1">
    <citation type="journal article" date="2015" name="PLoS Pathog.">
        <title>Leptomonas seymouri: Adaptations to the Dixenous Life Cycle Analyzed by Genome Sequencing, Transcriptome Profiling and Co-infection with Leishmania donovani.</title>
        <authorList>
            <person name="Kraeva N."/>
            <person name="Butenko A."/>
            <person name="Hlavacova J."/>
            <person name="Kostygov A."/>
            <person name="Myskova J."/>
            <person name="Grybchuk D."/>
            <person name="Lestinova T."/>
            <person name="Votypka J."/>
            <person name="Volf P."/>
            <person name="Opperdoes F."/>
            <person name="Flegontov P."/>
            <person name="Lukes J."/>
            <person name="Yurchenko V."/>
        </authorList>
    </citation>
    <scope>NUCLEOTIDE SEQUENCE [LARGE SCALE GENOMIC DNA]</scope>
    <source>
        <strain evidence="4 5">ATCC 30220</strain>
    </source>
</reference>
<protein>
    <submittedName>
        <fullName evidence="4">Uncharacterized protein</fullName>
    </submittedName>
</protein>
<dbReference type="AlphaFoldDB" id="A0A0N1HVT9"/>
<evidence type="ECO:0000256" key="2">
    <source>
        <dbReference type="SAM" id="Phobius"/>
    </source>
</evidence>
<evidence type="ECO:0000256" key="1">
    <source>
        <dbReference type="SAM" id="MobiDB-lite"/>
    </source>
</evidence>
<keyword evidence="2" id="KW-0812">Transmembrane</keyword>
<evidence type="ECO:0000256" key="3">
    <source>
        <dbReference type="SAM" id="SignalP"/>
    </source>
</evidence>